<evidence type="ECO:0000259" key="1">
    <source>
        <dbReference type="Pfam" id="PF04677"/>
    </source>
</evidence>
<dbReference type="AlphaFoldDB" id="A0AAQ3NNB4"/>
<name>A0AAQ3NNB4_VIGMU</name>
<dbReference type="EMBL" id="CP144696">
    <property type="protein sequence ID" value="WVZ12995.1"/>
    <property type="molecule type" value="Genomic_DNA"/>
</dbReference>
<keyword evidence="3" id="KW-1185">Reference proteome</keyword>
<dbReference type="GO" id="GO:0071014">
    <property type="term" value="C:post-mRNA release spliceosomal complex"/>
    <property type="evidence" value="ECO:0007669"/>
    <property type="project" value="TreeGrafter"/>
</dbReference>
<reference evidence="2 3" key="1">
    <citation type="journal article" date="2023" name="Life. Sci Alliance">
        <title>Evolutionary insights into 3D genome organization and epigenetic landscape of Vigna mungo.</title>
        <authorList>
            <person name="Junaid A."/>
            <person name="Singh B."/>
            <person name="Bhatia S."/>
        </authorList>
    </citation>
    <scope>NUCLEOTIDE SEQUENCE [LARGE SCALE GENOMIC DNA]</scope>
    <source>
        <strain evidence="2">Urdbean</strain>
    </source>
</reference>
<protein>
    <recommendedName>
        <fullName evidence="1">Cwf19-like C-terminal domain-containing protein</fullName>
    </recommendedName>
</protein>
<dbReference type="Proteomes" id="UP001374535">
    <property type="component" value="Chromosome 5"/>
</dbReference>
<feature type="domain" description="Cwf19-like C-terminal" evidence="1">
    <location>
        <begin position="2"/>
        <end position="94"/>
    </location>
</feature>
<dbReference type="InterPro" id="IPR006768">
    <property type="entry name" value="Cwf19-like_C_dom-1"/>
</dbReference>
<dbReference type="GO" id="GO:0000398">
    <property type="term" value="P:mRNA splicing, via spliceosome"/>
    <property type="evidence" value="ECO:0007669"/>
    <property type="project" value="TreeGrafter"/>
</dbReference>
<accession>A0AAQ3NNB4</accession>
<dbReference type="InterPro" id="IPR040194">
    <property type="entry name" value="Cwf19-like"/>
</dbReference>
<dbReference type="PANTHER" id="PTHR12072">
    <property type="entry name" value="CWF19, CELL CYCLE CONTROL PROTEIN"/>
    <property type="match status" value="1"/>
</dbReference>
<sequence length="137" mass="16015">MKTHLIVSIGEDYYLALAKGPLVEDHALIIPVEHRFNTLSMSSESETELSRFQNSLKSYCRGQEKEVIFFEWASLRHTHANLQKERELIPVNVTQVMAGLLNMADNADWRSHRRSKDEEMKIVENFKSRFQEYDPNC</sequence>
<gene>
    <name evidence="2" type="ORF">V8G54_017525</name>
</gene>
<dbReference type="PANTHER" id="PTHR12072:SF4">
    <property type="entry name" value="CWF19-LIKE PROTEIN 1"/>
    <property type="match status" value="1"/>
</dbReference>
<dbReference type="GO" id="GO:0061632">
    <property type="term" value="F:RNA lariat debranching enzyme activator activity"/>
    <property type="evidence" value="ECO:0007669"/>
    <property type="project" value="TreeGrafter"/>
</dbReference>
<proteinExistence type="predicted"/>
<dbReference type="Pfam" id="PF04677">
    <property type="entry name" value="CwfJ_C_1"/>
    <property type="match status" value="1"/>
</dbReference>
<evidence type="ECO:0000313" key="2">
    <source>
        <dbReference type="EMBL" id="WVZ12995.1"/>
    </source>
</evidence>
<organism evidence="2 3">
    <name type="scientific">Vigna mungo</name>
    <name type="common">Black gram</name>
    <name type="synonym">Phaseolus mungo</name>
    <dbReference type="NCBI Taxonomy" id="3915"/>
    <lineage>
        <taxon>Eukaryota</taxon>
        <taxon>Viridiplantae</taxon>
        <taxon>Streptophyta</taxon>
        <taxon>Embryophyta</taxon>
        <taxon>Tracheophyta</taxon>
        <taxon>Spermatophyta</taxon>
        <taxon>Magnoliopsida</taxon>
        <taxon>eudicotyledons</taxon>
        <taxon>Gunneridae</taxon>
        <taxon>Pentapetalae</taxon>
        <taxon>rosids</taxon>
        <taxon>fabids</taxon>
        <taxon>Fabales</taxon>
        <taxon>Fabaceae</taxon>
        <taxon>Papilionoideae</taxon>
        <taxon>50 kb inversion clade</taxon>
        <taxon>NPAAA clade</taxon>
        <taxon>indigoferoid/millettioid clade</taxon>
        <taxon>Phaseoleae</taxon>
        <taxon>Vigna</taxon>
    </lineage>
</organism>
<evidence type="ECO:0000313" key="3">
    <source>
        <dbReference type="Proteomes" id="UP001374535"/>
    </source>
</evidence>